<keyword evidence="2" id="KW-1185">Reference proteome</keyword>
<dbReference type="AlphaFoldDB" id="A0A8X7YBI8"/>
<evidence type="ECO:0000313" key="2">
    <source>
        <dbReference type="Proteomes" id="UP000886885"/>
    </source>
</evidence>
<accession>A0A8X7YBI8</accession>
<gene>
    <name evidence="1" type="ORF">POTOM_050311</name>
</gene>
<protein>
    <submittedName>
        <fullName evidence="1">Uncharacterized protein</fullName>
    </submittedName>
</protein>
<proteinExistence type="predicted"/>
<sequence>MFRREGLGIAEILAYLLCFALLPGWWSAHGHDGRRRRQVAWKVLLSKRRMDSFIVKPLACTKHVRDSVILQSAYTTIQRSKEATKHSNFQDCRHFTKRKDLIRPVATRFATAYLTLGCLSDWKGVILVYFDVDQEQLEKMSMLQIVDGWNTEHVSVYISKSEINGAPDDQFDEYEMGGE</sequence>
<organism evidence="1 2">
    <name type="scientific">Populus tomentosa</name>
    <name type="common">Chinese white poplar</name>
    <dbReference type="NCBI Taxonomy" id="118781"/>
    <lineage>
        <taxon>Eukaryota</taxon>
        <taxon>Viridiplantae</taxon>
        <taxon>Streptophyta</taxon>
        <taxon>Embryophyta</taxon>
        <taxon>Tracheophyta</taxon>
        <taxon>Spermatophyta</taxon>
        <taxon>Magnoliopsida</taxon>
        <taxon>eudicotyledons</taxon>
        <taxon>Gunneridae</taxon>
        <taxon>Pentapetalae</taxon>
        <taxon>rosids</taxon>
        <taxon>fabids</taxon>
        <taxon>Malpighiales</taxon>
        <taxon>Salicaceae</taxon>
        <taxon>Saliceae</taxon>
        <taxon>Populus</taxon>
    </lineage>
</organism>
<reference evidence="1" key="1">
    <citation type="journal article" date="2020" name="bioRxiv">
        <title>Hybrid origin of Populus tomentosa Carr. identified through genome sequencing and phylogenomic analysis.</title>
        <authorList>
            <person name="An X."/>
            <person name="Gao K."/>
            <person name="Chen Z."/>
            <person name="Li J."/>
            <person name="Yang X."/>
            <person name="Yang X."/>
            <person name="Zhou J."/>
            <person name="Guo T."/>
            <person name="Zhao T."/>
            <person name="Huang S."/>
            <person name="Miao D."/>
            <person name="Khan W.U."/>
            <person name="Rao P."/>
            <person name="Ye M."/>
            <person name="Lei B."/>
            <person name="Liao W."/>
            <person name="Wang J."/>
            <person name="Ji L."/>
            <person name="Li Y."/>
            <person name="Guo B."/>
            <person name="Mustafa N.S."/>
            <person name="Li S."/>
            <person name="Yun Q."/>
            <person name="Keller S.R."/>
            <person name="Mao J."/>
            <person name="Zhang R."/>
            <person name="Strauss S.H."/>
        </authorList>
    </citation>
    <scope>NUCLEOTIDE SEQUENCE</scope>
    <source>
        <strain evidence="1">GM15</strain>
        <tissue evidence="1">Leaf</tissue>
    </source>
</reference>
<comment type="caution">
    <text evidence="1">The sequence shown here is derived from an EMBL/GenBank/DDBJ whole genome shotgun (WGS) entry which is preliminary data.</text>
</comment>
<name>A0A8X7YBI8_POPTO</name>
<dbReference type="EMBL" id="JAAWWB010000030">
    <property type="protein sequence ID" value="KAG6745802.1"/>
    <property type="molecule type" value="Genomic_DNA"/>
</dbReference>
<evidence type="ECO:0000313" key="1">
    <source>
        <dbReference type="EMBL" id="KAG6745802.1"/>
    </source>
</evidence>
<dbReference type="Proteomes" id="UP000886885">
    <property type="component" value="Chromosome 15D"/>
</dbReference>